<protein>
    <recommendedName>
        <fullName evidence="3">HTH CENPB-type domain-containing protein</fullName>
    </recommendedName>
</protein>
<evidence type="ECO:0000313" key="1">
    <source>
        <dbReference type="EMBL" id="KAF2228340.1"/>
    </source>
</evidence>
<evidence type="ECO:0008006" key="3">
    <source>
        <dbReference type="Google" id="ProtNLM"/>
    </source>
</evidence>
<organism evidence="1 2">
    <name type="scientific">Viridothelium virens</name>
    <name type="common">Speckled blister lichen</name>
    <name type="synonym">Trypethelium virens</name>
    <dbReference type="NCBI Taxonomy" id="1048519"/>
    <lineage>
        <taxon>Eukaryota</taxon>
        <taxon>Fungi</taxon>
        <taxon>Dikarya</taxon>
        <taxon>Ascomycota</taxon>
        <taxon>Pezizomycotina</taxon>
        <taxon>Dothideomycetes</taxon>
        <taxon>Dothideomycetes incertae sedis</taxon>
        <taxon>Trypetheliales</taxon>
        <taxon>Trypetheliaceae</taxon>
        <taxon>Viridothelium</taxon>
    </lineage>
</organism>
<dbReference type="Proteomes" id="UP000800092">
    <property type="component" value="Unassembled WGS sequence"/>
</dbReference>
<name>A0A6A6GS55_VIRVR</name>
<dbReference type="AlphaFoldDB" id="A0A6A6GS55"/>
<reference evidence="1" key="1">
    <citation type="journal article" date="2020" name="Stud. Mycol.">
        <title>101 Dothideomycetes genomes: a test case for predicting lifestyles and emergence of pathogens.</title>
        <authorList>
            <person name="Haridas S."/>
            <person name="Albert R."/>
            <person name="Binder M."/>
            <person name="Bloem J."/>
            <person name="Labutti K."/>
            <person name="Salamov A."/>
            <person name="Andreopoulos B."/>
            <person name="Baker S."/>
            <person name="Barry K."/>
            <person name="Bills G."/>
            <person name="Bluhm B."/>
            <person name="Cannon C."/>
            <person name="Castanera R."/>
            <person name="Culley D."/>
            <person name="Daum C."/>
            <person name="Ezra D."/>
            <person name="Gonzalez J."/>
            <person name="Henrissat B."/>
            <person name="Kuo A."/>
            <person name="Liang C."/>
            <person name="Lipzen A."/>
            <person name="Lutzoni F."/>
            <person name="Magnuson J."/>
            <person name="Mondo S."/>
            <person name="Nolan M."/>
            <person name="Ohm R."/>
            <person name="Pangilinan J."/>
            <person name="Park H.-J."/>
            <person name="Ramirez L."/>
            <person name="Alfaro M."/>
            <person name="Sun H."/>
            <person name="Tritt A."/>
            <person name="Yoshinaga Y."/>
            <person name="Zwiers L.-H."/>
            <person name="Turgeon B."/>
            <person name="Goodwin S."/>
            <person name="Spatafora J."/>
            <person name="Crous P."/>
            <person name="Grigoriev I."/>
        </authorList>
    </citation>
    <scope>NUCLEOTIDE SEQUENCE</scope>
    <source>
        <strain evidence="1">Tuck. ex Michener</strain>
    </source>
</reference>
<evidence type="ECO:0000313" key="2">
    <source>
        <dbReference type="Proteomes" id="UP000800092"/>
    </source>
</evidence>
<dbReference type="OrthoDB" id="3938460at2759"/>
<dbReference type="EMBL" id="ML992318">
    <property type="protein sequence ID" value="KAF2228340.1"/>
    <property type="molecule type" value="Genomic_DNA"/>
</dbReference>
<accession>A0A6A6GS55</accession>
<gene>
    <name evidence="1" type="ORF">EV356DRAFT_538477</name>
</gene>
<keyword evidence="2" id="KW-1185">Reference proteome</keyword>
<sequence>MVQIWCENITGSYPRKNWVSRFVNLHTSELSSDFISAIDLNQVRADNPTQIELYFDLTYLKVEQHGILPKNTYNLDEKGFLIGCLQKQR</sequence>
<proteinExistence type="predicted"/>